<dbReference type="GO" id="GO:0048038">
    <property type="term" value="F:quinone binding"/>
    <property type="evidence" value="ECO:0007669"/>
    <property type="project" value="UniProtKB-UniRule"/>
</dbReference>
<comment type="subcellular location">
    <subcellularLocation>
        <location evidence="2">Cell membrane</location>
        <topology evidence="2">Multi-pass membrane protein</topology>
    </subcellularLocation>
</comment>
<comment type="catalytic activity">
    <reaction evidence="2">
        <text>a quinone + NADH + 5 H(+)(in) = a quinol + NAD(+) + 4 H(+)(out)</text>
        <dbReference type="Rhea" id="RHEA:57888"/>
        <dbReference type="ChEBI" id="CHEBI:15378"/>
        <dbReference type="ChEBI" id="CHEBI:24646"/>
        <dbReference type="ChEBI" id="CHEBI:57540"/>
        <dbReference type="ChEBI" id="CHEBI:57945"/>
        <dbReference type="ChEBI" id="CHEBI:132124"/>
    </reaction>
</comment>
<feature type="transmembrane region" description="Helical" evidence="2">
    <location>
        <begin position="6"/>
        <end position="23"/>
    </location>
</feature>
<name>A0A062XQN3_9BACT</name>
<sequence>MELAVFYLAAVAAVVSALVAVAHRNPVINVLALIVTFFCVAVNFALMGADFLAGAQVLIYAGAILVLFLFVVMLLGAPTVSGEENPRPIQKTLGAFLAAAVAAAGFFFFRGFSGTGIPHPEAGNTAHALGRLLVGPHLFAFELVSVVLLAALIGALVLVKRKH</sequence>
<dbReference type="PANTHER" id="PTHR33269">
    <property type="entry name" value="NADH-UBIQUINONE OXIDOREDUCTASE CHAIN 6"/>
    <property type="match status" value="1"/>
</dbReference>
<proteinExistence type="inferred from homology"/>
<dbReference type="EMBL" id="JMFG01000029">
    <property type="protein sequence ID" value="KDA53128.1"/>
    <property type="molecule type" value="Genomic_DNA"/>
</dbReference>
<keyword evidence="2" id="KW-0812">Transmembrane</keyword>
<accession>A0A062XQN3</accession>
<gene>
    <name evidence="3" type="ORF">EG19_07390</name>
</gene>
<dbReference type="InterPro" id="IPR001457">
    <property type="entry name" value="NADH_UbQ/plastoQ_OxRdtase_su6"/>
</dbReference>
<dbReference type="GO" id="GO:0005886">
    <property type="term" value="C:plasma membrane"/>
    <property type="evidence" value="ECO:0007669"/>
    <property type="project" value="UniProtKB-SubCell"/>
</dbReference>
<protein>
    <recommendedName>
        <fullName evidence="2">NADH-quinone oxidoreductase subunit J</fullName>
        <ecNumber evidence="2">7.1.1.-</ecNumber>
    </recommendedName>
</protein>
<dbReference type="AlphaFoldDB" id="A0A062XQN3"/>
<reference evidence="3 4" key="1">
    <citation type="submission" date="2014-04" db="EMBL/GenBank/DDBJ databases">
        <title>The Genome Sequence of Thermoanaerobaculum aquaticum MP-01, The First Cultivated Group 23 Acidobacterium.</title>
        <authorList>
            <person name="Stamps B.W."/>
            <person name="Losey N.A."/>
            <person name="Lawson P.A."/>
            <person name="Stevenson B.S."/>
        </authorList>
    </citation>
    <scope>NUCLEOTIDE SEQUENCE [LARGE SCALE GENOMIC DNA]</scope>
    <source>
        <strain evidence="3 4">MP-01</strain>
    </source>
</reference>
<evidence type="ECO:0000256" key="2">
    <source>
        <dbReference type="RuleBase" id="RU004429"/>
    </source>
</evidence>
<keyword evidence="2" id="KW-1003">Cell membrane</keyword>
<dbReference type="OrthoDB" id="9790848at2"/>
<dbReference type="InterPro" id="IPR042106">
    <property type="entry name" value="Nuo/plastoQ_OxRdtase_6_NuoJ"/>
</dbReference>
<feature type="transmembrane region" description="Helical" evidence="2">
    <location>
        <begin position="58"/>
        <end position="80"/>
    </location>
</feature>
<comment type="similarity">
    <text evidence="1 2">Belongs to the complex I subunit 6 family.</text>
</comment>
<feature type="transmembrane region" description="Helical" evidence="2">
    <location>
        <begin position="30"/>
        <end position="52"/>
    </location>
</feature>
<dbReference type="Proteomes" id="UP000027284">
    <property type="component" value="Unassembled WGS sequence"/>
</dbReference>
<dbReference type="RefSeq" id="WP_038050162.1">
    <property type="nucleotide sequence ID" value="NZ_JMFG01000029.1"/>
</dbReference>
<evidence type="ECO:0000256" key="1">
    <source>
        <dbReference type="ARBA" id="ARBA00005698"/>
    </source>
</evidence>
<feature type="transmembrane region" description="Helical" evidence="2">
    <location>
        <begin position="138"/>
        <end position="159"/>
    </location>
</feature>
<dbReference type="Gene3D" id="1.20.120.1200">
    <property type="entry name" value="NADH-ubiquinone/plastoquinone oxidoreductase chain 6, subunit NuoJ"/>
    <property type="match status" value="1"/>
</dbReference>
<feature type="transmembrane region" description="Helical" evidence="2">
    <location>
        <begin position="92"/>
        <end position="112"/>
    </location>
</feature>
<keyword evidence="2" id="KW-0874">Quinone</keyword>
<keyword evidence="4" id="KW-1185">Reference proteome</keyword>
<dbReference type="PANTHER" id="PTHR33269:SF17">
    <property type="entry name" value="NADH-UBIQUINONE OXIDOREDUCTASE CHAIN 6"/>
    <property type="match status" value="1"/>
</dbReference>
<dbReference type="EC" id="7.1.1.-" evidence="2"/>
<dbReference type="GO" id="GO:0008137">
    <property type="term" value="F:NADH dehydrogenase (ubiquinone) activity"/>
    <property type="evidence" value="ECO:0007669"/>
    <property type="project" value="UniProtKB-UniRule"/>
</dbReference>
<comment type="function">
    <text evidence="2">NDH-1 shuttles electrons from NADH, via FMN and iron-sulfur (Fe-S) centers, to quinones in the respiratory chain. Couples the redox reaction to proton translocation (for every two electrons transferred, four hydrogen ions are translocated across the cytoplasmic membrane), and thus conserves the redox energy in a proton gradient.</text>
</comment>
<dbReference type="Pfam" id="PF00499">
    <property type="entry name" value="Oxidored_q3"/>
    <property type="match status" value="1"/>
</dbReference>
<organism evidence="3 4">
    <name type="scientific">Thermoanaerobaculum aquaticum</name>
    <dbReference type="NCBI Taxonomy" id="1312852"/>
    <lineage>
        <taxon>Bacteria</taxon>
        <taxon>Pseudomonadati</taxon>
        <taxon>Acidobacteriota</taxon>
        <taxon>Thermoanaerobaculia</taxon>
        <taxon>Thermoanaerobaculales</taxon>
        <taxon>Thermoanaerobaculaceae</taxon>
        <taxon>Thermoanaerobaculum</taxon>
    </lineage>
</organism>
<dbReference type="STRING" id="1312852.EG19_07390"/>
<keyword evidence="2" id="KW-0472">Membrane</keyword>
<evidence type="ECO:0000313" key="4">
    <source>
        <dbReference type="Proteomes" id="UP000027284"/>
    </source>
</evidence>
<comment type="caution">
    <text evidence="3">The sequence shown here is derived from an EMBL/GenBank/DDBJ whole genome shotgun (WGS) entry which is preliminary data.</text>
</comment>
<keyword evidence="2" id="KW-1133">Transmembrane helix</keyword>
<keyword evidence="2" id="KW-0520">NAD</keyword>
<evidence type="ECO:0000313" key="3">
    <source>
        <dbReference type="EMBL" id="KDA53128.1"/>
    </source>
</evidence>